<name>A0A2Z7BVZ2_9LAMI</name>
<reference evidence="1 2" key="1">
    <citation type="journal article" date="2015" name="Proc. Natl. Acad. Sci. U.S.A.">
        <title>The resurrection genome of Boea hygrometrica: A blueprint for survival of dehydration.</title>
        <authorList>
            <person name="Xiao L."/>
            <person name="Yang G."/>
            <person name="Zhang L."/>
            <person name="Yang X."/>
            <person name="Zhao S."/>
            <person name="Ji Z."/>
            <person name="Zhou Q."/>
            <person name="Hu M."/>
            <person name="Wang Y."/>
            <person name="Chen M."/>
            <person name="Xu Y."/>
            <person name="Jin H."/>
            <person name="Xiao X."/>
            <person name="Hu G."/>
            <person name="Bao F."/>
            <person name="Hu Y."/>
            <person name="Wan P."/>
            <person name="Li L."/>
            <person name="Deng X."/>
            <person name="Kuang T."/>
            <person name="Xiang C."/>
            <person name="Zhu J.K."/>
            <person name="Oliver M.J."/>
            <person name="He Y."/>
        </authorList>
    </citation>
    <scope>NUCLEOTIDE SEQUENCE [LARGE SCALE GENOMIC DNA]</scope>
    <source>
        <strain evidence="2">cv. XS01</strain>
    </source>
</reference>
<dbReference type="EMBL" id="KV001740">
    <property type="protein sequence ID" value="KZV38741.1"/>
    <property type="molecule type" value="Genomic_DNA"/>
</dbReference>
<evidence type="ECO:0000313" key="1">
    <source>
        <dbReference type="EMBL" id="KZV38741.1"/>
    </source>
</evidence>
<dbReference type="Proteomes" id="UP000250235">
    <property type="component" value="Unassembled WGS sequence"/>
</dbReference>
<accession>A0A2Z7BVZ2</accession>
<organism evidence="1 2">
    <name type="scientific">Dorcoceras hygrometricum</name>
    <dbReference type="NCBI Taxonomy" id="472368"/>
    <lineage>
        <taxon>Eukaryota</taxon>
        <taxon>Viridiplantae</taxon>
        <taxon>Streptophyta</taxon>
        <taxon>Embryophyta</taxon>
        <taxon>Tracheophyta</taxon>
        <taxon>Spermatophyta</taxon>
        <taxon>Magnoliopsida</taxon>
        <taxon>eudicotyledons</taxon>
        <taxon>Gunneridae</taxon>
        <taxon>Pentapetalae</taxon>
        <taxon>asterids</taxon>
        <taxon>lamiids</taxon>
        <taxon>Lamiales</taxon>
        <taxon>Gesneriaceae</taxon>
        <taxon>Didymocarpoideae</taxon>
        <taxon>Trichosporeae</taxon>
        <taxon>Loxocarpinae</taxon>
        <taxon>Dorcoceras</taxon>
    </lineage>
</organism>
<evidence type="ECO:0000313" key="2">
    <source>
        <dbReference type="Proteomes" id="UP000250235"/>
    </source>
</evidence>
<proteinExistence type="predicted"/>
<gene>
    <name evidence="1" type="ORF">F511_33083</name>
</gene>
<protein>
    <submittedName>
        <fullName evidence="1">NBS-LRR type disease resistance protein</fullName>
    </submittedName>
</protein>
<keyword evidence="2" id="KW-1185">Reference proteome</keyword>
<sequence>MGMGVTVPRGICDVLQQGTNINNFVEYFSDSVAKPILPLLQEVLVGFGPAVGRCAWRSHRICLSILRASGNTAHSSPCWYLLATRIRVVNYHSSWFGQQQVELWMHLVFQVWCKYERLESAGVLAFSSIEICPSISIRPVDVSSCVSSLSDVVWWVTAV</sequence>
<dbReference type="AlphaFoldDB" id="A0A2Z7BVZ2"/>